<feature type="transmembrane region" description="Helical" evidence="11">
    <location>
        <begin position="422"/>
        <end position="439"/>
    </location>
</feature>
<feature type="region of interest" description="Disordered" evidence="10">
    <location>
        <begin position="1462"/>
        <end position="1485"/>
    </location>
</feature>
<protein>
    <submittedName>
        <fullName evidence="17">Piezo-type mechanosensitive ion channel component 2-like</fullName>
    </submittedName>
</protein>
<keyword evidence="18" id="KW-1185">Reference proteome</keyword>
<evidence type="ECO:0000313" key="17">
    <source>
        <dbReference type="Ensembl" id="ENSTMTP00000001071.1"/>
    </source>
</evidence>
<gene>
    <name evidence="17" type="primary">LOC112103920</name>
</gene>
<feature type="transmembrane region" description="Helical" evidence="11">
    <location>
        <begin position="451"/>
        <end position="472"/>
    </location>
</feature>
<dbReference type="Pfam" id="PF15917">
    <property type="entry name" value="Piezo_TM25-28"/>
    <property type="match status" value="1"/>
</dbReference>
<keyword evidence="4" id="KW-1003">Cell membrane</keyword>
<feature type="compositionally biased region" description="Polar residues" evidence="10">
    <location>
        <begin position="1366"/>
        <end position="1382"/>
    </location>
</feature>
<evidence type="ECO:0000259" key="12">
    <source>
        <dbReference type="Pfam" id="PF12166"/>
    </source>
</evidence>
<feature type="transmembrane region" description="Helical" evidence="11">
    <location>
        <begin position="1157"/>
        <end position="1176"/>
    </location>
</feature>
<dbReference type="Ensembl" id="ENSTMTT00000001101.1">
    <property type="protein sequence ID" value="ENSTMTP00000001071.1"/>
    <property type="gene ID" value="ENSTMTG00000000871.1"/>
</dbReference>
<feature type="transmembrane region" description="Helical" evidence="11">
    <location>
        <begin position="276"/>
        <end position="298"/>
    </location>
</feature>
<dbReference type="Pfam" id="PF24871">
    <property type="entry name" value="Piezo_TM1-24"/>
    <property type="match status" value="1"/>
</dbReference>
<proteinExistence type="inferred from homology"/>
<feature type="transmembrane region" description="Helical" evidence="11">
    <location>
        <begin position="211"/>
        <end position="235"/>
    </location>
</feature>
<feature type="region of interest" description="Disordered" evidence="10">
    <location>
        <begin position="361"/>
        <end position="387"/>
    </location>
</feature>
<dbReference type="InterPro" id="IPR031334">
    <property type="entry name" value="Piezo_cap_dom"/>
</dbReference>
<feature type="domain" description="Piezo TM1-24" evidence="15">
    <location>
        <begin position="1"/>
        <end position="689"/>
    </location>
</feature>
<keyword evidence="3" id="KW-0813">Transport</keyword>
<dbReference type="Pfam" id="PF12166">
    <property type="entry name" value="Piezo_cap"/>
    <property type="match status" value="1"/>
</dbReference>
<feature type="transmembrane region" description="Helical" evidence="11">
    <location>
        <begin position="1780"/>
        <end position="1799"/>
    </location>
</feature>
<organism evidence="17 18">
    <name type="scientific">Terrapene triunguis</name>
    <name type="common">Three-toed box turtle</name>
    <dbReference type="NCBI Taxonomy" id="2587831"/>
    <lineage>
        <taxon>Eukaryota</taxon>
        <taxon>Metazoa</taxon>
        <taxon>Chordata</taxon>
        <taxon>Craniata</taxon>
        <taxon>Vertebrata</taxon>
        <taxon>Euteleostomi</taxon>
        <taxon>Archelosauria</taxon>
        <taxon>Testudinata</taxon>
        <taxon>Testudines</taxon>
        <taxon>Cryptodira</taxon>
        <taxon>Durocryptodira</taxon>
        <taxon>Testudinoidea</taxon>
        <taxon>Emydidae</taxon>
        <taxon>Terrapene</taxon>
    </lineage>
</organism>
<reference evidence="17" key="1">
    <citation type="submission" date="2025-08" db="UniProtKB">
        <authorList>
            <consortium name="Ensembl"/>
        </authorList>
    </citation>
    <scope>IDENTIFICATION</scope>
</reference>
<feature type="transmembrane region" description="Helical" evidence="11">
    <location>
        <begin position="1989"/>
        <end position="2012"/>
    </location>
</feature>
<feature type="compositionally biased region" description="Polar residues" evidence="10">
    <location>
        <begin position="1615"/>
        <end position="1629"/>
    </location>
</feature>
<dbReference type="GeneTree" id="ENSGT00940000164142"/>
<evidence type="ECO:0000256" key="3">
    <source>
        <dbReference type="ARBA" id="ARBA00022448"/>
    </source>
</evidence>
<feature type="region of interest" description="Disordered" evidence="10">
    <location>
        <begin position="1363"/>
        <end position="1397"/>
    </location>
</feature>
<keyword evidence="8 11" id="KW-0472">Membrane</keyword>
<feature type="transmembrane region" description="Helical" evidence="11">
    <location>
        <begin position="2032"/>
        <end position="2051"/>
    </location>
</feature>
<dbReference type="Pfam" id="PF23188">
    <property type="entry name" value="THU_Piezo1"/>
    <property type="match status" value="1"/>
</dbReference>
<feature type="domain" description="Piezo transmembrane helical unit" evidence="14">
    <location>
        <begin position="1736"/>
        <end position="1859"/>
    </location>
</feature>
<evidence type="ECO:0000256" key="11">
    <source>
        <dbReference type="SAM" id="Phobius"/>
    </source>
</evidence>
<evidence type="ECO:0000256" key="5">
    <source>
        <dbReference type="ARBA" id="ARBA00022692"/>
    </source>
</evidence>
<feature type="transmembrane region" description="Helical" evidence="11">
    <location>
        <begin position="2202"/>
        <end position="2226"/>
    </location>
</feature>
<feature type="transmembrane region" description="Helical" evidence="11">
    <location>
        <begin position="150"/>
        <end position="169"/>
    </location>
</feature>
<feature type="transmembrane region" description="Helical" evidence="11">
    <location>
        <begin position="558"/>
        <end position="575"/>
    </location>
</feature>
<evidence type="ECO:0000259" key="15">
    <source>
        <dbReference type="Pfam" id="PF24871"/>
    </source>
</evidence>
<feature type="compositionally biased region" description="Basic and acidic residues" evidence="10">
    <location>
        <begin position="1643"/>
        <end position="1657"/>
    </location>
</feature>
<keyword evidence="7" id="KW-0406">Ion transport</keyword>
<feature type="transmembrane region" description="Helical" evidence="11">
    <location>
        <begin position="1217"/>
        <end position="1240"/>
    </location>
</feature>
<keyword evidence="6 11" id="KW-1133">Transmembrane helix</keyword>
<dbReference type="InterPro" id="IPR056768">
    <property type="entry name" value="THU_Piezo"/>
</dbReference>
<accession>A0A674HVK7</accession>
<dbReference type="InterPro" id="IPR056770">
    <property type="entry name" value="Piezo_THU9_anchor"/>
</dbReference>
<sequence length="2563" mass="295329">MKGGTRQLLRAINYTSFTFLVIQVAFQIAFYYLPANVGYGWEDVLGHFGILRLSKVDAGNIIRLLVPDIGMFFIDFMVIRLCKKQVKPHLPKMRLHSEDQEQDEDEDDDDDEEMDYETEAGDSDEEETDCLSEEDLGKEGDRKPGFIQKVTAFLAGLKIIFEAILTSAGKVVATLLLGLAGIILPSVTSAIYFFTFLGLCSWWACHRPITVVTFSSLCVMMAIFSAGHLAALYLYQLPYFQDLVPPDDIYARLLGMVALIKTNSTETWKLQIHSGLSWPVFLNPLLLLVLYYSLVMLLQQWALSPKECKEGIQSPLEEQSKLELDPMLWMAKNEKKKVAYFSNGSWQDMPLLQCEHGRSLTASADPSEGHSTPVSDDSTCPENADADGDGTSSMAVLGQFIMNQSYVSALIAMMVWSITHNSWLTFVLLIWSCIIWMVRDRRRYAMRSSPFLAIYGNILVILNFFVGFNISQEELFPEIPTSVLTDFDLKPYSLPCVHLGVKIFYAFTFWLLLRQHMIKRHMEQKQETLTEVTVDANEREIPHNPLLEIFGSLIKGMLVKYWIYFCAAMFFIVSFNGKVVIYKILYIVLFLFCVALYQVHYEWWRRILKYFWLTVVSYSMVVLIAVYAYQFKTISGFLLLTLGLSEEGLKDLGLDQYDTVELFAKILLPSTFLLACILQLRYFSEDFLKITDLSNIPIQHEGTSGSKKKTETQVYLLADMLKENIWKLQNRLAANELHGENQTTSDKIENTTVYETMGAAQQEKSVGEPNKWCLVIDKLASLLLQLLEKFNKTQVLAWRVLELHILKIVSTWVIWITLQEVSLMNYPFFVLWVFALPYPKLRPHASKICTVWSCVMVICKMMYQLKFVRPHDYSSNCMQGLYQNRTYYHDSLDELLQKSVLYVAPVDPADWCGGLRKCGDNVLPCLKNHLTILALMVIEVTVYHHQLFYRTQNQLMPPVTGIIFDTITREHLDDGLLSCIKYFINYSFYKFGLEVCLIMAVNVIKQRMDFYALLHGCWLIYLLHRRRRKAVAEVWLRYCSFLASVMTFQYLLCIGLPPAFCKDYPWRTSRWTVHSNLIKWLYLPDFAKKPDASFLLYDFLLLLFASLQWQVFKDENKACVRIEAGDNVEISRELDPAALSQYSPVPNFIHCRSYLDMAKVVVFGYHFWFVLCLIFITGTTRINIFCLGYLMACFYFMIFGSSLLLKPVKNILRLWDYLIAYTALVIVMKNLLAIGACAYLDKLLRNHCWLIQTFGMFCTIPGYDLALPEDEKCELPENEAGIVWDAISFTFLLVQRRVFMSYYFLYVVADLKAAKILASRGAELFEVKLKKVVALRLEEEKKSLQAMRRQMELIKLKQEKLDSLKQKTPSPEETTVDQSAKEQQLLDPEEGGKKENEDKKIWWQPWVTHASMIRAGSYYLFETDSEEEEEQGHTEKREEESTKKKTAFQLVYEAWMSSSKSALRTRKQDETREQRKKEEEEQQRLAGEVKLEFHEDKGEISVTEENLDESESIIERIINTIKFTWVFVQALLDDTTEALNSLCKNNLDIANVLRIERYMLWREINKGKEASPDTILQYYNLKKSQQVQASLYGGNKMKGTQEDQHEDTLECQQIPTRGTQLPHESSASRTSDEVAEEINGDEAGEKMEDEDRVKEAAPEMTTPLPSCETKDDAVSPSAERSKEAGRPLNEVPVIMTASELLLNRMYHDNELEQSDRFYQSLPRSLKLGFALYNAMVSKSEMLCYFVIILNHMVSASVLTLVLPILIFLWAMLSIPRPTKFFWMMAIVYTEITVVVKYFAQFGFFPWTTKLYCGINAEEPFVLPNIVGIEKKDGYVHFDLVQLLALFFHRSILKCHGLWDSKGVNVSDTKKRRCSRSPKNQESRGGLQEDEPGSGAWHLFRHHNPSGSVFRGRKTASINRGKTQKKEARKKWKLFRKSPISKKKLLKQKMKQLILKAKKLVIKIALQIYRPIRQFFYDIIHPEYSPVCDVYALMFLVDVINFIIVIFGYWAFGKHSAAADITESLSEDQVPEAFLVMLLIQFGTMIVDRAIYLRKTMFGKCVFQVVLVFGIHFWMFFILPGVTERRFNRNHVAQLWYLVKCVYFGLSAYQIKCGYPNRVLGNFLTKSYNFVNLFLFQGFRMVPFLTELRAVMDWVWTDTTLSLSSWICVEDLYANIFIMKCLRESEKKYPQPSGQKKKMIVKYGIGGCIVFILVCIVWFPLLLMSLVKSVAGVTNQPLDVSVKITISGYESLFTMSAQQRNLIPFSPAAYNELANQYALHPSAMQFIVNYSPEDIVTAKIKSNASLLWSISPASREAMMDELSSSTAVYINFHWTILRNASLVKNVEASGKHTVRYEEKEIREQIVQMLNGTRKEPILLPGVVPRYLRATAGAEARTAHRLQVAHSQKPQDVDKMAFFRNITIKLQQLALNSSSGQVTEWWVIQEWNPTCSGNACSKNMELIIYNDKVSPSSLGFLAGYGIVGLYMSVVLVIGKFIREFFNGISRSIMFEELPNVDRILKLCTDIFLVREIGELELEEQLFAKLIFLYRSPETMIMWTRESKEQ</sequence>
<dbReference type="GO" id="GO:0005886">
    <property type="term" value="C:plasma membrane"/>
    <property type="evidence" value="ECO:0007669"/>
    <property type="project" value="UniProtKB-SubCell"/>
</dbReference>
<evidence type="ECO:0000256" key="2">
    <source>
        <dbReference type="ARBA" id="ARBA00007821"/>
    </source>
</evidence>
<feature type="region of interest" description="Disordered" evidence="10">
    <location>
        <begin position="93"/>
        <end position="139"/>
    </location>
</feature>
<feature type="transmembrane region" description="Helical" evidence="11">
    <location>
        <begin position="492"/>
        <end position="513"/>
    </location>
</feature>
<feature type="transmembrane region" description="Helical" evidence="11">
    <location>
        <begin position="1741"/>
        <end position="1774"/>
    </location>
</feature>
<feature type="compositionally biased region" description="Basic and acidic residues" evidence="10">
    <location>
        <begin position="1431"/>
        <end position="1443"/>
    </location>
</feature>
<keyword evidence="5 11" id="KW-0812">Transmembrane</keyword>
<evidence type="ECO:0000256" key="1">
    <source>
        <dbReference type="ARBA" id="ARBA00004651"/>
    </source>
</evidence>
<feature type="region of interest" description="Disordered" evidence="10">
    <location>
        <begin position="1868"/>
        <end position="1926"/>
    </location>
</feature>
<comment type="similarity">
    <text evidence="2">Belongs to the PIEZO (TC 1.A.75) family.</text>
</comment>
<feature type="compositionally biased region" description="Polar residues" evidence="10">
    <location>
        <begin position="361"/>
        <end position="381"/>
    </location>
</feature>
<keyword evidence="9" id="KW-0407">Ion channel</keyword>
<feature type="transmembrane region" description="Helical" evidence="11">
    <location>
        <begin position="2472"/>
        <end position="2495"/>
    </location>
</feature>
<feature type="compositionally biased region" description="Acidic residues" evidence="10">
    <location>
        <begin position="100"/>
        <end position="134"/>
    </location>
</feature>
<feature type="region of interest" description="Disordered" evidence="10">
    <location>
        <begin position="1615"/>
        <end position="1687"/>
    </location>
</feature>
<feature type="transmembrane region" description="Helical" evidence="11">
    <location>
        <begin position="61"/>
        <end position="82"/>
    </location>
</feature>
<feature type="compositionally biased region" description="Basic and acidic residues" evidence="10">
    <location>
        <begin position="1668"/>
        <end position="1685"/>
    </location>
</feature>
<reference evidence="17" key="2">
    <citation type="submission" date="2025-09" db="UniProtKB">
        <authorList>
            <consortium name="Ensembl"/>
        </authorList>
    </citation>
    <scope>IDENTIFICATION</scope>
</reference>
<feature type="transmembrane region" description="Helical" evidence="11">
    <location>
        <begin position="611"/>
        <end position="629"/>
    </location>
</feature>
<feature type="compositionally biased region" description="Basic and acidic residues" evidence="10">
    <location>
        <begin position="1466"/>
        <end position="1485"/>
    </location>
</feature>
<evidence type="ECO:0000313" key="18">
    <source>
        <dbReference type="Proteomes" id="UP000472274"/>
    </source>
</evidence>
<evidence type="ECO:0000259" key="14">
    <source>
        <dbReference type="Pfam" id="PF23188"/>
    </source>
</evidence>
<feature type="transmembrane region" description="Helical" evidence="11">
    <location>
        <begin position="581"/>
        <end position="599"/>
    </location>
</feature>
<feature type="domain" description="Piezo non-specific cation channel cap" evidence="12">
    <location>
        <begin position="2263"/>
        <end position="2559"/>
    </location>
</feature>
<dbReference type="GeneID" id="112103920"/>
<dbReference type="PANTHER" id="PTHR47049:SF7">
    <property type="entry name" value="PIEZO-TYPE MECHANOSENSITIVE ION CHANNEL COMPONENT 2 ISOFORM X1"/>
    <property type="match status" value="1"/>
</dbReference>
<dbReference type="RefSeq" id="XP_026508439.1">
    <property type="nucleotide sequence ID" value="XM_026652654.1"/>
</dbReference>
<feature type="transmembrane region" description="Helical" evidence="11">
    <location>
        <begin position="1182"/>
        <end position="1205"/>
    </location>
</feature>
<evidence type="ECO:0000256" key="7">
    <source>
        <dbReference type="ARBA" id="ARBA00023065"/>
    </source>
</evidence>
<feature type="transmembrane region" description="Helical" evidence="11">
    <location>
        <begin position="1094"/>
        <end position="1112"/>
    </location>
</feature>
<evidence type="ECO:0000256" key="6">
    <source>
        <dbReference type="ARBA" id="ARBA00022989"/>
    </source>
</evidence>
<feature type="transmembrane region" description="Helical" evidence="11">
    <location>
        <begin position="2060"/>
        <end position="2081"/>
    </location>
</feature>
<evidence type="ECO:0000256" key="9">
    <source>
        <dbReference type="ARBA" id="ARBA00023303"/>
    </source>
</evidence>
<dbReference type="Proteomes" id="UP000472274">
    <property type="component" value="Unplaced"/>
</dbReference>
<dbReference type="InterPro" id="IPR031805">
    <property type="entry name" value="Piezo_TM25-28"/>
</dbReference>
<dbReference type="InParanoid" id="A0A674HVK7"/>
<name>A0A674HVK7_9SAUR</name>
<evidence type="ECO:0000256" key="4">
    <source>
        <dbReference type="ARBA" id="ARBA00022475"/>
    </source>
</evidence>
<dbReference type="PANTHER" id="PTHR47049">
    <property type="entry name" value="PIEZO-TYPE MECHANOSENSITIVE ION CHANNEL HOMOLOG"/>
    <property type="match status" value="1"/>
</dbReference>
<evidence type="ECO:0000259" key="13">
    <source>
        <dbReference type="Pfam" id="PF15917"/>
    </source>
</evidence>
<evidence type="ECO:0000259" key="16">
    <source>
        <dbReference type="Pfam" id="PF24874"/>
    </source>
</evidence>
<feature type="compositionally biased region" description="Acidic residues" evidence="10">
    <location>
        <begin position="1633"/>
        <end position="1642"/>
    </location>
</feature>
<feature type="transmembrane region" description="Helical" evidence="11">
    <location>
        <begin position="175"/>
        <end position="199"/>
    </location>
</feature>
<feature type="transmembrane region" description="Helical" evidence="11">
    <location>
        <begin position="1035"/>
        <end position="1060"/>
    </location>
</feature>
<dbReference type="InterPro" id="IPR027272">
    <property type="entry name" value="Piezo"/>
</dbReference>
<comment type="subcellular location">
    <subcellularLocation>
        <location evidence="1">Cell membrane</location>
        <topology evidence="1">Multi-pass membrane protein</topology>
    </subcellularLocation>
</comment>
<dbReference type="Pfam" id="PF24874">
    <property type="entry name" value="Piezo_THU9_anchor"/>
    <property type="match status" value="1"/>
</dbReference>
<feature type="region of interest" description="Disordered" evidence="10">
    <location>
        <begin position="1424"/>
        <end position="1443"/>
    </location>
</feature>
<evidence type="ECO:0000256" key="10">
    <source>
        <dbReference type="SAM" id="MobiDB-lite"/>
    </source>
</evidence>
<feature type="domain" description="Piezo THU9 and anchor" evidence="16">
    <location>
        <begin position="1988"/>
        <end position="2224"/>
    </location>
</feature>
<evidence type="ECO:0000256" key="8">
    <source>
        <dbReference type="ARBA" id="ARBA00023136"/>
    </source>
</evidence>
<feature type="domain" description="Piezo TM25-28" evidence="13">
    <location>
        <begin position="1136"/>
        <end position="1468"/>
    </location>
</feature>
<dbReference type="GO" id="GO:0008381">
    <property type="term" value="F:mechanosensitive monoatomic ion channel activity"/>
    <property type="evidence" value="ECO:0007669"/>
    <property type="project" value="InterPro"/>
</dbReference>
<feature type="transmembrane region" description="Helical" evidence="11">
    <location>
        <begin position="396"/>
        <end position="416"/>
    </location>
</feature>
<feature type="transmembrane region" description="Helical" evidence="11">
    <location>
        <begin position="12"/>
        <end position="33"/>
    </location>
</feature>
<dbReference type="InterPro" id="IPR056769">
    <property type="entry name" value="Piezo_TM1-24"/>
</dbReference>